<keyword evidence="2" id="KW-1185">Reference proteome</keyword>
<proteinExistence type="predicted"/>
<organism evidence="1 2">
    <name type="scientific">Dichomitus squalens</name>
    <dbReference type="NCBI Taxonomy" id="114155"/>
    <lineage>
        <taxon>Eukaryota</taxon>
        <taxon>Fungi</taxon>
        <taxon>Dikarya</taxon>
        <taxon>Basidiomycota</taxon>
        <taxon>Agaricomycotina</taxon>
        <taxon>Agaricomycetes</taxon>
        <taxon>Polyporales</taxon>
        <taxon>Polyporaceae</taxon>
        <taxon>Dichomitus</taxon>
    </lineage>
</organism>
<accession>A0A4Q9Q2J9</accession>
<sequence length="224" mass="24684">MVICSMHKVDATGTGPVRLDSTAKKLWWGTRALTRMGIDSRWKSYVRGRSQQFCVSNFNAGLIPMPPRCVSVGRPAGLSGVVRLILPPAHRTLDLLCNAYVTLLHALGAIPFTTRPTSGRWIRIRLHDRDATAWPPGLLACVPGGPSTTFARASFRALFAPTSLRERLQPGRTIRRVSVERLLPSPALPSSRFVRPTAILTPELHMLWAVDHAEVVLFASVADY</sequence>
<dbReference type="AlphaFoldDB" id="A0A4Q9Q2J9"/>
<reference evidence="1 2" key="1">
    <citation type="submission" date="2019-01" db="EMBL/GenBank/DDBJ databases">
        <title>Draft genome sequences of three monokaryotic isolates of the white-rot basidiomycete fungus Dichomitus squalens.</title>
        <authorList>
            <consortium name="DOE Joint Genome Institute"/>
            <person name="Lopez S.C."/>
            <person name="Andreopoulos B."/>
            <person name="Pangilinan J."/>
            <person name="Lipzen A."/>
            <person name="Riley R."/>
            <person name="Ahrendt S."/>
            <person name="Ng V."/>
            <person name="Barry K."/>
            <person name="Daum C."/>
            <person name="Grigoriev I.V."/>
            <person name="Hilden K.S."/>
            <person name="Makela M.R."/>
            <person name="de Vries R.P."/>
        </authorList>
    </citation>
    <scope>NUCLEOTIDE SEQUENCE [LARGE SCALE GENOMIC DNA]</scope>
    <source>
        <strain evidence="1 2">CBS 464.89</strain>
    </source>
</reference>
<dbReference type="EMBL" id="ML145099">
    <property type="protein sequence ID" value="TBU61260.1"/>
    <property type="molecule type" value="Genomic_DNA"/>
</dbReference>
<gene>
    <name evidence="1" type="ORF">BD310DRAFT_216227</name>
</gene>
<evidence type="ECO:0000313" key="1">
    <source>
        <dbReference type="EMBL" id="TBU61260.1"/>
    </source>
</evidence>
<protein>
    <submittedName>
        <fullName evidence="1">Uncharacterized protein</fullName>
    </submittedName>
</protein>
<name>A0A4Q9Q2J9_9APHY</name>
<dbReference type="Proteomes" id="UP000292082">
    <property type="component" value="Unassembled WGS sequence"/>
</dbReference>
<evidence type="ECO:0000313" key="2">
    <source>
        <dbReference type="Proteomes" id="UP000292082"/>
    </source>
</evidence>